<feature type="transmembrane region" description="Helical" evidence="6">
    <location>
        <begin position="536"/>
        <end position="555"/>
    </location>
</feature>
<dbReference type="Pfam" id="PF04515">
    <property type="entry name" value="Choline_transpo"/>
    <property type="match status" value="1"/>
</dbReference>
<keyword evidence="3 6" id="KW-0812">Transmembrane</keyword>
<evidence type="ECO:0000256" key="7">
    <source>
        <dbReference type="SAM" id="MobiDB-lite"/>
    </source>
</evidence>
<reference evidence="8 9" key="1">
    <citation type="submission" date="2024-02" db="EMBL/GenBank/DDBJ databases">
        <title>Discinaceae phylogenomics.</title>
        <authorList>
            <person name="Dirks A.C."/>
            <person name="James T.Y."/>
        </authorList>
    </citation>
    <scope>NUCLEOTIDE SEQUENCE [LARGE SCALE GENOMIC DNA]</scope>
    <source>
        <strain evidence="8 9">ACD0624</strain>
    </source>
</reference>
<evidence type="ECO:0000256" key="5">
    <source>
        <dbReference type="ARBA" id="ARBA00023136"/>
    </source>
</evidence>
<feature type="region of interest" description="Disordered" evidence="7">
    <location>
        <begin position="20"/>
        <end position="51"/>
    </location>
</feature>
<evidence type="ECO:0000256" key="6">
    <source>
        <dbReference type="RuleBase" id="RU368066"/>
    </source>
</evidence>
<feature type="transmembrane region" description="Helical" evidence="6">
    <location>
        <begin position="562"/>
        <end position="581"/>
    </location>
</feature>
<name>A0ABR3GBQ6_9PEZI</name>
<feature type="region of interest" description="Disordered" evidence="7">
    <location>
        <begin position="239"/>
        <end position="263"/>
    </location>
</feature>
<evidence type="ECO:0000313" key="9">
    <source>
        <dbReference type="Proteomes" id="UP001447188"/>
    </source>
</evidence>
<organism evidence="8 9">
    <name type="scientific">Discina gigas</name>
    <dbReference type="NCBI Taxonomy" id="1032678"/>
    <lineage>
        <taxon>Eukaryota</taxon>
        <taxon>Fungi</taxon>
        <taxon>Dikarya</taxon>
        <taxon>Ascomycota</taxon>
        <taxon>Pezizomycotina</taxon>
        <taxon>Pezizomycetes</taxon>
        <taxon>Pezizales</taxon>
        <taxon>Discinaceae</taxon>
        <taxon>Discina</taxon>
    </lineage>
</organism>
<sequence length="714" mass="78260">MFSEYASRFLAQSQTRMSAIREGRLNAPPGPVPLFHSAADYLPDDPEHEQEVQDFYALKSSRRHFGAYASSNATVTEEDEEDEGDYSEESLQELRRSKGKGKLRPLGAGNIRSSWRASRSAGSSPLVRSTSQTSSVGSDGTEKADRGGDRMVEIGLEDSVRLGMMPEDIDHSDMVESASQGPFQGFQRRALLEEDEDDETDRPPDDITIQMPVDEEEEPAFQQFRRPPPSKSNFPFTAPEKETTFLPRPSPPAQRGGPHMSMIPQQVAHPPLEPPSHDSIWGTLYIVLMACLFTTSFVVWLHTEEVKLPFDTVYRAIQSSIHLLTVDTLLAIAVSLLWMYLLRSFVKPLLYLILVSVPIILVGLSIYPLIMSYRGRWDGDGPQDKAMRWGSIFPAIMAGLWVYFAWRGKNALGRAIGIIQLACKILGENAALVLLSFGTLGAICVFTWVWVGMFTRVFWVGNIIVHGSPIWMLDSKTTALGIYYIMMYLWTLGICSNIQRATSAATVSQWYFHRHAIPTTSSGAIMSAAFTHSTTTLFGTICFSSLVALLVRLPLMVAPRRIAGIIHMFCFNFIASPVAALTNPLTLTYSAIHSQPLIYSSRAVANMRFIDTAGFGPGKHPRTAYKLSKMLLTATRGVTALGLGIGAWVAAARDLNGGSAYGYIVGMIAGFIGWAVLGATEGCLSNIVDACLVCVGSEGPNGGHCREAQTVFGG</sequence>
<feature type="transmembrane region" description="Helical" evidence="6">
    <location>
        <begin position="630"/>
        <end position="651"/>
    </location>
</feature>
<comment type="caution">
    <text evidence="8">The sequence shown here is derived from an EMBL/GenBank/DDBJ whole genome shotgun (WGS) entry which is preliminary data.</text>
</comment>
<feature type="compositionally biased region" description="Acidic residues" evidence="7">
    <location>
        <begin position="76"/>
        <end position="91"/>
    </location>
</feature>
<evidence type="ECO:0000256" key="3">
    <source>
        <dbReference type="ARBA" id="ARBA00022692"/>
    </source>
</evidence>
<feature type="transmembrane region" description="Helical" evidence="6">
    <location>
        <begin position="280"/>
        <end position="301"/>
    </location>
</feature>
<proteinExistence type="inferred from homology"/>
<feature type="transmembrane region" description="Helical" evidence="6">
    <location>
        <begin position="426"/>
        <end position="451"/>
    </location>
</feature>
<feature type="transmembrane region" description="Helical" evidence="6">
    <location>
        <begin position="321"/>
        <end position="342"/>
    </location>
</feature>
<feature type="compositionally biased region" description="Basic and acidic residues" evidence="7">
    <location>
        <begin position="140"/>
        <end position="152"/>
    </location>
</feature>
<feature type="region of interest" description="Disordered" evidence="7">
    <location>
        <begin position="70"/>
        <end position="152"/>
    </location>
</feature>
<evidence type="ECO:0000313" key="8">
    <source>
        <dbReference type="EMBL" id="KAL0633350.1"/>
    </source>
</evidence>
<accession>A0ABR3GBQ6</accession>
<evidence type="ECO:0000256" key="4">
    <source>
        <dbReference type="ARBA" id="ARBA00022989"/>
    </source>
</evidence>
<comment type="subcellular location">
    <subcellularLocation>
        <location evidence="6">Cell membrane</location>
        <topology evidence="6">Multi-pass membrane protein</topology>
    </subcellularLocation>
    <subcellularLocation>
        <location evidence="1">Membrane</location>
        <topology evidence="1">Multi-pass membrane protein</topology>
    </subcellularLocation>
</comment>
<comment type="function">
    <text evidence="6">Probably involved in transport through the plasma membrane.</text>
</comment>
<comment type="similarity">
    <text evidence="2 6">Belongs to the CTL (choline transporter-like) family.</text>
</comment>
<feature type="compositionally biased region" description="Low complexity" evidence="7">
    <location>
        <begin position="112"/>
        <end position="124"/>
    </location>
</feature>
<feature type="transmembrane region" description="Helical" evidence="6">
    <location>
        <begin position="349"/>
        <end position="369"/>
    </location>
</feature>
<feature type="transmembrane region" description="Helical" evidence="6">
    <location>
        <begin position="480"/>
        <end position="499"/>
    </location>
</feature>
<keyword evidence="4 6" id="KW-1133">Transmembrane helix</keyword>
<dbReference type="Proteomes" id="UP001447188">
    <property type="component" value="Unassembled WGS sequence"/>
</dbReference>
<dbReference type="EMBL" id="JBBBZM010000129">
    <property type="protein sequence ID" value="KAL0633350.1"/>
    <property type="molecule type" value="Genomic_DNA"/>
</dbReference>
<feature type="transmembrane region" description="Helical" evidence="6">
    <location>
        <begin position="457"/>
        <end position="473"/>
    </location>
</feature>
<dbReference type="InterPro" id="IPR007603">
    <property type="entry name" value="Choline_transptr-like"/>
</dbReference>
<keyword evidence="5 6" id="KW-0472">Membrane</keyword>
<gene>
    <name evidence="8" type="ORF">Q9L58_007786</name>
</gene>
<keyword evidence="9" id="KW-1185">Reference proteome</keyword>
<evidence type="ECO:0000256" key="2">
    <source>
        <dbReference type="ARBA" id="ARBA00007168"/>
    </source>
</evidence>
<dbReference type="PANTHER" id="PTHR12385">
    <property type="entry name" value="CHOLINE TRANSPORTER-LIKE (SLC FAMILY 44)"/>
    <property type="match status" value="1"/>
</dbReference>
<evidence type="ECO:0000256" key="1">
    <source>
        <dbReference type="ARBA" id="ARBA00004141"/>
    </source>
</evidence>
<feature type="compositionally biased region" description="Polar residues" evidence="7">
    <location>
        <begin position="126"/>
        <end position="138"/>
    </location>
</feature>
<dbReference type="PANTHER" id="PTHR12385:SF88">
    <property type="entry name" value="CHOLINE TRANSPORTER-LIKE PROTEIN CTL1"/>
    <property type="match status" value="1"/>
</dbReference>
<protein>
    <recommendedName>
        <fullName evidence="6">Protein PNS1</fullName>
    </recommendedName>
</protein>
<feature type="transmembrane region" description="Helical" evidence="6">
    <location>
        <begin position="660"/>
        <end position="677"/>
    </location>
</feature>
<feature type="transmembrane region" description="Helical" evidence="6">
    <location>
        <begin position="389"/>
        <end position="406"/>
    </location>
</feature>